<feature type="compositionally biased region" description="Gly residues" evidence="1">
    <location>
        <begin position="99"/>
        <end position="122"/>
    </location>
</feature>
<dbReference type="Proteomes" id="UP000265325">
    <property type="component" value="Unassembled WGS sequence"/>
</dbReference>
<reference evidence="2 3" key="1">
    <citation type="submission" date="2015-05" db="EMBL/GenBank/DDBJ databases">
        <title>Draft Genome assembly of Streptomyces showdoensis.</title>
        <authorList>
            <person name="Thapa K.K."/>
            <person name="Metsa-Ketela M."/>
        </authorList>
    </citation>
    <scope>NUCLEOTIDE SEQUENCE [LARGE SCALE GENOMIC DNA]</scope>
    <source>
        <strain evidence="2 3">ATCC 15227</strain>
    </source>
</reference>
<gene>
    <name evidence="2" type="ORF">VO63_36900</name>
</gene>
<organism evidence="2 3">
    <name type="scientific">Streptomyces showdoensis</name>
    <dbReference type="NCBI Taxonomy" id="68268"/>
    <lineage>
        <taxon>Bacteria</taxon>
        <taxon>Bacillati</taxon>
        <taxon>Actinomycetota</taxon>
        <taxon>Actinomycetes</taxon>
        <taxon>Kitasatosporales</taxon>
        <taxon>Streptomycetaceae</taxon>
        <taxon>Streptomyces</taxon>
    </lineage>
</organism>
<protein>
    <submittedName>
        <fullName evidence="2">Uncharacterized protein</fullName>
    </submittedName>
</protein>
<proteinExistence type="predicted"/>
<feature type="region of interest" description="Disordered" evidence="1">
    <location>
        <begin position="42"/>
        <end position="140"/>
    </location>
</feature>
<dbReference type="EMBL" id="LAQS01000158">
    <property type="protein sequence ID" value="KKZ68945.1"/>
    <property type="molecule type" value="Genomic_DNA"/>
</dbReference>
<accession>A0A2P2GDT9</accession>
<name>A0A2P2GDT9_STREW</name>
<comment type="caution">
    <text evidence="2">The sequence shown here is derived from an EMBL/GenBank/DDBJ whole genome shotgun (WGS) entry which is preliminary data.</text>
</comment>
<evidence type="ECO:0000313" key="2">
    <source>
        <dbReference type="EMBL" id="KKZ68945.1"/>
    </source>
</evidence>
<sequence>MNTGRPERRFHLPEAVVRPEGLPADTARLLEAAVRQALADAVRAAGGQPSDPPAAAAHDAARTGAEEPSEDGYRVPGYDAAGRPVTVRLRRAPRWGAPGPAGGLGLGPGAGTRGRNLGGGARTGPALPSATAAAPVPARP</sequence>
<evidence type="ECO:0000256" key="1">
    <source>
        <dbReference type="SAM" id="MobiDB-lite"/>
    </source>
</evidence>
<dbReference type="AlphaFoldDB" id="A0A2P2GDT9"/>
<feature type="non-terminal residue" evidence="2">
    <location>
        <position position="140"/>
    </location>
</feature>
<keyword evidence="3" id="KW-1185">Reference proteome</keyword>
<evidence type="ECO:0000313" key="3">
    <source>
        <dbReference type="Proteomes" id="UP000265325"/>
    </source>
</evidence>